<evidence type="ECO:0000313" key="1">
    <source>
        <dbReference type="EMBL" id="ACL58641.1"/>
    </source>
</evidence>
<dbReference type="RefSeq" id="WP_015930297.1">
    <property type="nucleotide sequence ID" value="NC_011894.1"/>
</dbReference>
<dbReference type="AlphaFoldDB" id="B8IRA1"/>
<dbReference type="HOGENOM" id="CLU_2451198_0_0_5"/>
<evidence type="ECO:0000313" key="2">
    <source>
        <dbReference type="Proteomes" id="UP000008207"/>
    </source>
</evidence>
<organism evidence="1 2">
    <name type="scientific">Methylobacterium nodulans (strain LMG 21967 / CNCM I-2342 / ORS 2060)</name>
    <dbReference type="NCBI Taxonomy" id="460265"/>
    <lineage>
        <taxon>Bacteria</taxon>
        <taxon>Pseudomonadati</taxon>
        <taxon>Pseudomonadota</taxon>
        <taxon>Alphaproteobacteria</taxon>
        <taxon>Hyphomicrobiales</taxon>
        <taxon>Methylobacteriaceae</taxon>
        <taxon>Methylobacterium</taxon>
    </lineage>
</organism>
<sequence length="89" mass="9682">MNVEHGRGERDEIIRLAIQRIETAADRLRALGCTDHEIGRALFAVALSRLSRSMTAADLVDELANLTGSFAYAAGIDLFAEPIAPFTTH</sequence>
<accession>B8IRA1</accession>
<protein>
    <submittedName>
        <fullName evidence="1">Uncharacterized protein</fullName>
    </submittedName>
</protein>
<proteinExistence type="predicted"/>
<dbReference type="Proteomes" id="UP000008207">
    <property type="component" value="Chromosome"/>
</dbReference>
<dbReference type="EMBL" id="CP001349">
    <property type="protein sequence ID" value="ACL58641.1"/>
    <property type="molecule type" value="Genomic_DNA"/>
</dbReference>
<keyword evidence="2" id="KW-1185">Reference proteome</keyword>
<gene>
    <name evidence="1" type="ordered locus">Mnod_3734</name>
</gene>
<reference evidence="1 2" key="1">
    <citation type="submission" date="2009-01" db="EMBL/GenBank/DDBJ databases">
        <title>Complete sequence of chromosome of Methylobacterium nodulans ORS 2060.</title>
        <authorList>
            <consortium name="US DOE Joint Genome Institute"/>
            <person name="Lucas S."/>
            <person name="Copeland A."/>
            <person name="Lapidus A."/>
            <person name="Glavina del Rio T."/>
            <person name="Dalin E."/>
            <person name="Tice H."/>
            <person name="Bruce D."/>
            <person name="Goodwin L."/>
            <person name="Pitluck S."/>
            <person name="Sims D."/>
            <person name="Brettin T."/>
            <person name="Detter J.C."/>
            <person name="Han C."/>
            <person name="Larimer F."/>
            <person name="Land M."/>
            <person name="Hauser L."/>
            <person name="Kyrpides N."/>
            <person name="Ivanova N."/>
            <person name="Marx C.J."/>
            <person name="Richardson P."/>
        </authorList>
    </citation>
    <scope>NUCLEOTIDE SEQUENCE [LARGE SCALE GENOMIC DNA]</scope>
    <source>
        <strain evidence="2">LMG 21967 / CNCM I-2342 / ORS 2060</strain>
    </source>
</reference>
<dbReference type="KEGG" id="mno:Mnod_3734"/>
<name>B8IRA1_METNO</name>